<dbReference type="AlphaFoldDB" id="A0A398CCD3"/>
<keyword evidence="2" id="KW-0732">Signal</keyword>
<evidence type="ECO:0008006" key="5">
    <source>
        <dbReference type="Google" id="ProtNLM"/>
    </source>
</evidence>
<gene>
    <name evidence="3" type="ORF">D3F03_10730</name>
</gene>
<dbReference type="SUPFAM" id="SSF103647">
    <property type="entry name" value="TSP type-3 repeat"/>
    <property type="match status" value="1"/>
</dbReference>
<dbReference type="GO" id="GO:0005509">
    <property type="term" value="F:calcium ion binding"/>
    <property type="evidence" value="ECO:0007669"/>
    <property type="project" value="InterPro"/>
</dbReference>
<proteinExistence type="predicted"/>
<feature type="region of interest" description="Disordered" evidence="1">
    <location>
        <begin position="111"/>
        <end position="164"/>
    </location>
</feature>
<name>A0A398CCD3_9BURK</name>
<reference evidence="3 4" key="1">
    <citation type="submission" date="2018-09" db="EMBL/GenBank/DDBJ databases">
        <title>Draft genome of Simplicispira sp. NY-02.</title>
        <authorList>
            <person name="Im W.T."/>
        </authorList>
    </citation>
    <scope>NUCLEOTIDE SEQUENCE [LARGE SCALE GENOMIC DNA]</scope>
    <source>
        <strain evidence="3 4">NY-02</strain>
    </source>
</reference>
<evidence type="ECO:0000256" key="1">
    <source>
        <dbReference type="SAM" id="MobiDB-lite"/>
    </source>
</evidence>
<keyword evidence="4" id="KW-1185">Reference proteome</keyword>
<dbReference type="InterPro" id="IPR028974">
    <property type="entry name" value="TSP_type-3_rpt"/>
</dbReference>
<feature type="signal peptide" evidence="2">
    <location>
        <begin position="1"/>
        <end position="24"/>
    </location>
</feature>
<dbReference type="Pfam" id="PF12779">
    <property type="entry name" value="WXXGXW"/>
    <property type="match status" value="1"/>
</dbReference>
<evidence type="ECO:0000313" key="3">
    <source>
        <dbReference type="EMBL" id="RID98667.1"/>
    </source>
</evidence>
<comment type="caution">
    <text evidence="3">The sequence shown here is derived from an EMBL/GenBank/DDBJ whole genome shotgun (WGS) entry which is preliminary data.</text>
</comment>
<protein>
    <recommendedName>
        <fullName evidence="5">BcpO-related WXXGXW repeat protein</fullName>
    </recommendedName>
</protein>
<feature type="chain" id="PRO_5017303908" description="BcpO-related WXXGXW repeat protein" evidence="2">
    <location>
        <begin position="25"/>
        <end position="164"/>
    </location>
</feature>
<accession>A0A398CCD3</accession>
<feature type="compositionally biased region" description="Basic and acidic residues" evidence="1">
    <location>
        <begin position="116"/>
        <end position="164"/>
    </location>
</feature>
<organism evidence="3 4">
    <name type="scientific">Simplicispira hankyongi</name>
    <dbReference type="NCBI Taxonomy" id="2315688"/>
    <lineage>
        <taxon>Bacteria</taxon>
        <taxon>Pseudomonadati</taxon>
        <taxon>Pseudomonadota</taxon>
        <taxon>Betaproteobacteria</taxon>
        <taxon>Burkholderiales</taxon>
        <taxon>Comamonadaceae</taxon>
        <taxon>Simplicispira</taxon>
    </lineage>
</organism>
<dbReference type="OrthoDB" id="121499at2"/>
<evidence type="ECO:0000256" key="2">
    <source>
        <dbReference type="SAM" id="SignalP"/>
    </source>
</evidence>
<dbReference type="Proteomes" id="UP000266302">
    <property type="component" value="Unassembled WGS sequence"/>
</dbReference>
<evidence type="ECO:0000313" key="4">
    <source>
        <dbReference type="Proteomes" id="UP000266302"/>
    </source>
</evidence>
<dbReference type="EMBL" id="QXJC01000003">
    <property type="protein sequence ID" value="RID98667.1"/>
    <property type="molecule type" value="Genomic_DNA"/>
</dbReference>
<sequence>MHRPLTTAAAVAALALASLAPAQAATQATVIIQSGPTLEYRNLPPPPPPRVIERPGMRRGQVWVEGHWEWRGARYHWINGYWLKMRPGYTYMQPHWVQSGGDWRFERGGWQGRGPGMRDHDDMRNRYNRHDMDGDGLRNNRDGDRDGDGVRNRNDRHPNDPRRN</sequence>
<dbReference type="InterPro" id="IPR024447">
    <property type="entry name" value="YXWGXW_rpt"/>
</dbReference>
<dbReference type="RefSeq" id="WP_119109332.1">
    <property type="nucleotide sequence ID" value="NZ_QXJC01000003.1"/>
</dbReference>